<reference evidence="1 2" key="1">
    <citation type="submission" date="2021-07" db="EMBL/GenBank/DDBJ databases">
        <title>Draft genome sequence of carbapenem-resistant Aeromonas spp. in Japan.</title>
        <authorList>
            <person name="Maehana S."/>
            <person name="Suzuki M."/>
            <person name="Kitasato H."/>
        </authorList>
    </citation>
    <scope>NUCLEOTIDE SEQUENCE [LARGE SCALE GENOMIC DNA]</scope>
    <source>
        <strain evidence="1 2">KAM382</strain>
    </source>
</reference>
<dbReference type="Proteomes" id="UP000737420">
    <property type="component" value="Unassembled WGS sequence"/>
</dbReference>
<protein>
    <recommendedName>
        <fullName evidence="3">Phage tail protein</fullName>
    </recommendedName>
</protein>
<organism evidence="1 2">
    <name type="scientific">Aeromonas caviae</name>
    <name type="common">Aeromonas punctata</name>
    <dbReference type="NCBI Taxonomy" id="648"/>
    <lineage>
        <taxon>Bacteria</taxon>
        <taxon>Pseudomonadati</taxon>
        <taxon>Pseudomonadota</taxon>
        <taxon>Gammaproteobacteria</taxon>
        <taxon>Aeromonadales</taxon>
        <taxon>Aeromonadaceae</taxon>
        <taxon>Aeromonas</taxon>
    </lineage>
</organism>
<dbReference type="RefSeq" id="WP_203762500.1">
    <property type="nucleotide sequence ID" value="NZ_AP024402.1"/>
</dbReference>
<proteinExistence type="predicted"/>
<gene>
    <name evidence="1" type="ORF">KAM382_29330</name>
</gene>
<dbReference type="EMBL" id="BPOP01000032">
    <property type="protein sequence ID" value="GJB92872.1"/>
    <property type="molecule type" value="Genomic_DNA"/>
</dbReference>
<dbReference type="AlphaFoldDB" id="A0ABD0B9J7"/>
<name>A0ABD0B9J7_AERCA</name>
<evidence type="ECO:0000313" key="2">
    <source>
        <dbReference type="Proteomes" id="UP000737420"/>
    </source>
</evidence>
<sequence length="342" mass="35699">MAGLWYRSGTIAVTGGSKKVVGTGTTWKSGVYKPDKGHLVWGPDGKPYELDYVESDTVLYLVTAYSGVTATGMAYSIDITRTSTIPAFSRELSAQLAYAQAQYDSWQQVISGSGIVTLTAPDGQQVQVPALSAFQPTSASLKALQALTPVKDKIPVFNGPAGAELITLTAFIRTLLDDVDASTVLSTLGVSTFAKNLLDDANAAAVLITLDIGDLYKKRNILGIVSQSAGAPTGAIIERGSNANGDYTKFADGFMVCTGTLVTTLSSTPLDGTNGASLVWTFPASFGPTPRCTVQHGAGGKVLLNGGHPGISNASFSCYVASMSPFTGLSVTSRFSAIGYWY</sequence>
<evidence type="ECO:0008006" key="3">
    <source>
        <dbReference type="Google" id="ProtNLM"/>
    </source>
</evidence>
<accession>A0ABD0B9J7</accession>
<comment type="caution">
    <text evidence="1">The sequence shown here is derived from an EMBL/GenBank/DDBJ whole genome shotgun (WGS) entry which is preliminary data.</text>
</comment>
<evidence type="ECO:0000313" key="1">
    <source>
        <dbReference type="EMBL" id="GJB92872.1"/>
    </source>
</evidence>